<organism evidence="2 3">
    <name type="scientific">Phaeodactylum tricornutum (strain CCAP 1055/1)</name>
    <dbReference type="NCBI Taxonomy" id="556484"/>
    <lineage>
        <taxon>Eukaryota</taxon>
        <taxon>Sar</taxon>
        <taxon>Stramenopiles</taxon>
        <taxon>Ochrophyta</taxon>
        <taxon>Bacillariophyta</taxon>
        <taxon>Bacillariophyceae</taxon>
        <taxon>Bacillariophycidae</taxon>
        <taxon>Naviculales</taxon>
        <taxon>Phaeodactylaceae</taxon>
        <taxon>Phaeodactylum</taxon>
    </lineage>
</organism>
<dbReference type="EMBL" id="CM000611">
    <property type="protein sequence ID" value="EEC48532.1"/>
    <property type="molecule type" value="Genomic_DNA"/>
</dbReference>
<reference evidence="3" key="2">
    <citation type="submission" date="2008-08" db="EMBL/GenBank/DDBJ databases">
        <authorList>
            <consortium name="Diatom Consortium"/>
            <person name="Grigoriev I."/>
            <person name="Grimwood J."/>
            <person name="Kuo A."/>
            <person name="Otillar R.P."/>
            <person name="Salamov A."/>
            <person name="Detter J.C."/>
            <person name="Lindquist E."/>
            <person name="Shapiro H."/>
            <person name="Lucas S."/>
            <person name="Glavina del Rio T."/>
            <person name="Pitluck S."/>
            <person name="Rokhsar D."/>
            <person name="Bowler C."/>
        </authorList>
    </citation>
    <scope>GENOME REANNOTATION</scope>
    <source>
        <strain evidence="3">CCAP 1055/1</strain>
    </source>
</reference>
<feature type="region of interest" description="Disordered" evidence="1">
    <location>
        <begin position="209"/>
        <end position="241"/>
    </location>
</feature>
<proteinExistence type="predicted"/>
<gene>
    <name evidence="2" type="ORF">PHATRDRAFT_45996</name>
</gene>
<dbReference type="InParanoid" id="B7FZF4"/>
<name>B7FZF4_PHATC</name>
<dbReference type="KEGG" id="pti:PHATRDRAFT_45996"/>
<evidence type="ECO:0000313" key="2">
    <source>
        <dbReference type="EMBL" id="EEC48532.1"/>
    </source>
</evidence>
<dbReference type="InterPro" id="IPR017136">
    <property type="entry name" value="UCP037205"/>
</dbReference>
<dbReference type="PaxDb" id="2850-Phatr45996"/>
<evidence type="ECO:0000313" key="3">
    <source>
        <dbReference type="Proteomes" id="UP000000759"/>
    </source>
</evidence>
<dbReference type="AlphaFoldDB" id="B7FZF4"/>
<dbReference type="PANTHER" id="PTHR37463:SF1">
    <property type="entry name" value="DUF2256 DOMAIN-CONTAINING PROTEIN"/>
    <property type="match status" value="1"/>
</dbReference>
<dbReference type="Proteomes" id="UP000000759">
    <property type="component" value="Chromosome 8"/>
</dbReference>
<dbReference type="GeneID" id="7200856"/>
<accession>B7FZF4</accession>
<dbReference type="HOGENOM" id="CLU_091489_0_0_1"/>
<feature type="compositionally biased region" description="Basic and acidic residues" evidence="1">
    <location>
        <begin position="256"/>
        <end position="277"/>
    </location>
</feature>
<feature type="compositionally biased region" description="Basic residues" evidence="1">
    <location>
        <begin position="278"/>
        <end position="289"/>
    </location>
</feature>
<evidence type="ECO:0000256" key="1">
    <source>
        <dbReference type="SAM" id="MobiDB-lite"/>
    </source>
</evidence>
<feature type="compositionally biased region" description="Polar residues" evidence="1">
    <location>
        <begin position="229"/>
        <end position="241"/>
    </location>
</feature>
<dbReference type="RefSeq" id="XP_002180341.1">
    <property type="nucleotide sequence ID" value="XM_002180305.1"/>
</dbReference>
<dbReference type="eggNOG" id="ENOG502S2AQ">
    <property type="taxonomic scope" value="Eukaryota"/>
</dbReference>
<protein>
    <submittedName>
        <fullName evidence="2">Uncharacterized protein</fullName>
    </submittedName>
</protein>
<feature type="compositionally biased region" description="Basic and acidic residues" evidence="1">
    <location>
        <begin position="217"/>
        <end position="228"/>
    </location>
</feature>
<reference evidence="2 3" key="1">
    <citation type="journal article" date="2008" name="Nature">
        <title>The Phaeodactylum genome reveals the evolutionary history of diatom genomes.</title>
        <authorList>
            <person name="Bowler C."/>
            <person name="Allen A.E."/>
            <person name="Badger J.H."/>
            <person name="Grimwood J."/>
            <person name="Jabbari K."/>
            <person name="Kuo A."/>
            <person name="Maheswari U."/>
            <person name="Martens C."/>
            <person name="Maumus F."/>
            <person name="Otillar R.P."/>
            <person name="Rayko E."/>
            <person name="Salamov A."/>
            <person name="Vandepoele K."/>
            <person name="Beszteri B."/>
            <person name="Gruber A."/>
            <person name="Heijde M."/>
            <person name="Katinka M."/>
            <person name="Mock T."/>
            <person name="Valentin K."/>
            <person name="Verret F."/>
            <person name="Berges J.A."/>
            <person name="Brownlee C."/>
            <person name="Cadoret J.P."/>
            <person name="Chiovitti A."/>
            <person name="Choi C.J."/>
            <person name="Coesel S."/>
            <person name="De Martino A."/>
            <person name="Detter J.C."/>
            <person name="Durkin C."/>
            <person name="Falciatore A."/>
            <person name="Fournet J."/>
            <person name="Haruta M."/>
            <person name="Huysman M.J."/>
            <person name="Jenkins B.D."/>
            <person name="Jiroutova K."/>
            <person name="Jorgensen R.E."/>
            <person name="Joubert Y."/>
            <person name="Kaplan A."/>
            <person name="Kroger N."/>
            <person name="Kroth P.G."/>
            <person name="La Roche J."/>
            <person name="Lindquist E."/>
            <person name="Lommer M."/>
            <person name="Martin-Jezequel V."/>
            <person name="Lopez P.J."/>
            <person name="Lucas S."/>
            <person name="Mangogna M."/>
            <person name="McGinnis K."/>
            <person name="Medlin L.K."/>
            <person name="Montsant A."/>
            <person name="Oudot-Le Secq M.P."/>
            <person name="Napoli C."/>
            <person name="Obornik M."/>
            <person name="Parker M.S."/>
            <person name="Petit J.L."/>
            <person name="Porcel B.M."/>
            <person name="Poulsen N."/>
            <person name="Robison M."/>
            <person name="Rychlewski L."/>
            <person name="Rynearson T.A."/>
            <person name="Schmutz J."/>
            <person name="Shapiro H."/>
            <person name="Siaut M."/>
            <person name="Stanley M."/>
            <person name="Sussman M.R."/>
            <person name="Taylor A.R."/>
            <person name="Vardi A."/>
            <person name="von Dassow P."/>
            <person name="Vyverman W."/>
            <person name="Willis A."/>
            <person name="Wyrwicz L.S."/>
            <person name="Rokhsar D.S."/>
            <person name="Weissenbach J."/>
            <person name="Armbrust E.V."/>
            <person name="Green B.R."/>
            <person name="Van de Peer Y."/>
            <person name="Grigoriev I.V."/>
        </authorList>
    </citation>
    <scope>NUCLEOTIDE SEQUENCE [LARGE SCALE GENOMIC DNA]</scope>
    <source>
        <strain evidence="2 3">CCAP 1055/1</strain>
    </source>
</reference>
<dbReference type="OrthoDB" id="537467at2759"/>
<keyword evidence="3" id="KW-1185">Reference proteome</keyword>
<dbReference type="Pfam" id="PF10013">
    <property type="entry name" value="DUF2256"/>
    <property type="match status" value="1"/>
</dbReference>
<sequence length="366" mass="41168">MEHAEKVCRIRSDKHCDSSLTVYTPLDGIHRTPNWNSGHDSDIEKGENVKHLTLPKRTSTGHPVGKLTVSIAVCDEFVVWRVCCGSQGKSCNSIFLPDTCFTIRATAFTLGWLVADKALAAFVRPPALAARHARFVPTKSSITTASRTTTRLFRTSRSNAMPRGVKKEHLPTKTCVVCHRPFTWRKKWEKVWDEVTTCSKSCNAKRRTLAQQAKRNRSNDTAESHPDSDISNMSVPEPHQSNDTDALLMELYNETDRIEDSRRDDRDESDTAKDLAKAARKAAKKKAKAERRGQRQGRADPSYGRKECTQCHQSVDLLIRCVVDASGDWEMVCGRCWKSVSGGVVDGDADHPHYRYGGLWKNRARK</sequence>
<dbReference type="PANTHER" id="PTHR37463">
    <property type="entry name" value="GSL3115 PROTEIN"/>
    <property type="match status" value="1"/>
</dbReference>
<feature type="region of interest" description="Disordered" evidence="1">
    <location>
        <begin position="256"/>
        <end position="306"/>
    </location>
</feature>